<organism evidence="2 3">
    <name type="scientific">Caligus rogercresseyi</name>
    <name type="common">Sea louse</name>
    <dbReference type="NCBI Taxonomy" id="217165"/>
    <lineage>
        <taxon>Eukaryota</taxon>
        <taxon>Metazoa</taxon>
        <taxon>Ecdysozoa</taxon>
        <taxon>Arthropoda</taxon>
        <taxon>Crustacea</taxon>
        <taxon>Multicrustacea</taxon>
        <taxon>Hexanauplia</taxon>
        <taxon>Copepoda</taxon>
        <taxon>Siphonostomatoida</taxon>
        <taxon>Caligidae</taxon>
        <taxon>Caligus</taxon>
    </lineage>
</organism>
<accession>A0A7T8KI84</accession>
<feature type="region of interest" description="Disordered" evidence="1">
    <location>
        <begin position="1"/>
        <end position="25"/>
    </location>
</feature>
<dbReference type="EMBL" id="CP045890">
    <property type="protein sequence ID" value="QQP56397.1"/>
    <property type="molecule type" value="Genomic_DNA"/>
</dbReference>
<evidence type="ECO:0000256" key="1">
    <source>
        <dbReference type="SAM" id="MobiDB-lite"/>
    </source>
</evidence>
<keyword evidence="3" id="KW-1185">Reference proteome</keyword>
<evidence type="ECO:0000313" key="2">
    <source>
        <dbReference type="EMBL" id="QQP56397.1"/>
    </source>
</evidence>
<sequence length="74" mass="7916">MLGKAGPSQYASDTEAGPYEPSPTTSKNAIICVQGANQGSVNRSEGPTYLVFLVGLVELYNTRLALLWSREAPE</sequence>
<name>A0A7T8KI84_CALRO</name>
<evidence type="ECO:0000313" key="3">
    <source>
        <dbReference type="Proteomes" id="UP000595437"/>
    </source>
</evidence>
<dbReference type="AlphaFoldDB" id="A0A7T8KI84"/>
<gene>
    <name evidence="2" type="ORF">FKW44_001045</name>
</gene>
<reference evidence="3" key="1">
    <citation type="submission" date="2021-01" db="EMBL/GenBank/DDBJ databases">
        <title>Caligus Genome Assembly.</title>
        <authorList>
            <person name="Gallardo-Escarate C."/>
        </authorList>
    </citation>
    <scope>NUCLEOTIDE SEQUENCE [LARGE SCALE GENOMIC DNA]</scope>
</reference>
<dbReference type="Proteomes" id="UP000595437">
    <property type="component" value="Chromosome 1"/>
</dbReference>
<protein>
    <submittedName>
        <fullName evidence="2">Uncharacterized protein</fullName>
    </submittedName>
</protein>
<proteinExistence type="predicted"/>